<comment type="caution">
    <text evidence="1">The sequence shown here is derived from an EMBL/GenBank/DDBJ whole genome shotgun (WGS) entry which is preliminary data.</text>
</comment>
<protein>
    <submittedName>
        <fullName evidence="1">Uncharacterized protein</fullName>
    </submittedName>
</protein>
<evidence type="ECO:0000313" key="1">
    <source>
        <dbReference type="EMBL" id="TVZ06315.1"/>
    </source>
</evidence>
<proteinExistence type="predicted"/>
<dbReference type="OrthoDB" id="9894016at2"/>
<gene>
    <name evidence="1" type="ORF">EAS64_02475</name>
</gene>
<keyword evidence="2" id="KW-1185">Reference proteome</keyword>
<dbReference type="EMBL" id="RPFW01000001">
    <property type="protein sequence ID" value="TVZ06315.1"/>
    <property type="molecule type" value="Genomic_DNA"/>
</dbReference>
<sequence>MLELQSRPAVELPAPPALVARVGEPTPVQDEWRSWIGWSTSWQPQTQQDAVRGDWVIDPDTVKRAGRLVVLVAGFVAAAYAVTDVDLQYWDELANRRRARFLVEDDEDAAGPFTGRRWQLPPGWAVAVIDAKGGQAGSAA</sequence>
<organism evidence="1 2">
    <name type="scientific">Trebonia kvetii</name>
    <dbReference type="NCBI Taxonomy" id="2480626"/>
    <lineage>
        <taxon>Bacteria</taxon>
        <taxon>Bacillati</taxon>
        <taxon>Actinomycetota</taxon>
        <taxon>Actinomycetes</taxon>
        <taxon>Streptosporangiales</taxon>
        <taxon>Treboniaceae</taxon>
        <taxon>Trebonia</taxon>
    </lineage>
</organism>
<reference evidence="1 2" key="1">
    <citation type="submission" date="2018-11" db="EMBL/GenBank/DDBJ databases">
        <title>Trebonia kvetii gen.nov., sp.nov., a novel acidophilic actinobacterium, and proposal of the new actinobacterial family Treboniaceae fam. nov.</title>
        <authorList>
            <person name="Rapoport D."/>
            <person name="Sagova-Mareckova M."/>
            <person name="Sedlacek I."/>
            <person name="Provaznik J."/>
            <person name="Kralova S."/>
            <person name="Pavlinic D."/>
            <person name="Benes V."/>
            <person name="Kopecky J."/>
        </authorList>
    </citation>
    <scope>NUCLEOTIDE SEQUENCE [LARGE SCALE GENOMIC DNA]</scope>
    <source>
        <strain evidence="1 2">15Tr583</strain>
    </source>
</reference>
<dbReference type="Proteomes" id="UP000460272">
    <property type="component" value="Unassembled WGS sequence"/>
</dbReference>
<name>A0A6P2C753_9ACTN</name>
<accession>A0A6P2C753</accession>
<evidence type="ECO:0000313" key="2">
    <source>
        <dbReference type="Proteomes" id="UP000460272"/>
    </source>
</evidence>
<dbReference type="AlphaFoldDB" id="A0A6P2C753"/>